<keyword evidence="9" id="KW-0460">Magnesium</keyword>
<dbReference type="Proteomes" id="UP000177112">
    <property type="component" value="Unassembled WGS sequence"/>
</dbReference>
<dbReference type="Gene3D" id="3.40.50.300">
    <property type="entry name" value="P-loop containing nucleotide triphosphate hydrolases"/>
    <property type="match status" value="1"/>
</dbReference>
<keyword evidence="6" id="KW-0479">Metal-binding</keyword>
<comment type="subcellular location">
    <subcellularLocation>
        <location evidence="1">Cytoplasm</location>
    </subcellularLocation>
</comment>
<keyword evidence="11" id="KW-0808">Transferase</keyword>
<dbReference type="PANTHER" id="PTHR33540:SF2">
    <property type="entry name" value="TRNA THREONYLCARBAMOYLADENOSINE BIOSYNTHESIS PROTEIN TSAE"/>
    <property type="match status" value="1"/>
</dbReference>
<evidence type="ECO:0000256" key="7">
    <source>
        <dbReference type="ARBA" id="ARBA00022741"/>
    </source>
</evidence>
<proteinExistence type="inferred from homology"/>
<organism evidence="11 12">
    <name type="scientific">Candidatus Nomurabacteria bacterium RIFCSPHIGHO2_02_FULL_35_13</name>
    <dbReference type="NCBI Taxonomy" id="1801748"/>
    <lineage>
        <taxon>Bacteria</taxon>
        <taxon>Candidatus Nomuraibacteriota</taxon>
    </lineage>
</organism>
<evidence type="ECO:0000313" key="12">
    <source>
        <dbReference type="Proteomes" id="UP000177112"/>
    </source>
</evidence>
<dbReference type="GO" id="GO:0046872">
    <property type="term" value="F:metal ion binding"/>
    <property type="evidence" value="ECO:0007669"/>
    <property type="project" value="UniProtKB-KW"/>
</dbReference>
<evidence type="ECO:0000256" key="1">
    <source>
        <dbReference type="ARBA" id="ARBA00004496"/>
    </source>
</evidence>
<protein>
    <recommendedName>
        <fullName evidence="3">tRNA threonylcarbamoyladenosine biosynthesis protein TsaE</fullName>
    </recommendedName>
    <alternativeName>
        <fullName evidence="10">t(6)A37 threonylcarbamoyladenosine biosynthesis protein TsaE</fullName>
    </alternativeName>
</protein>
<dbReference type="STRING" id="1801748.A3B84_00700"/>
<dbReference type="PANTHER" id="PTHR33540">
    <property type="entry name" value="TRNA THREONYLCARBAMOYLADENOSINE BIOSYNTHESIS PROTEIN TSAE"/>
    <property type="match status" value="1"/>
</dbReference>
<accession>A0A1F6VPI9</accession>
<dbReference type="InterPro" id="IPR003442">
    <property type="entry name" value="T6A_TsaE"/>
</dbReference>
<evidence type="ECO:0000256" key="4">
    <source>
        <dbReference type="ARBA" id="ARBA00022490"/>
    </source>
</evidence>
<gene>
    <name evidence="11" type="ORF">A3B84_00700</name>
</gene>
<keyword evidence="8" id="KW-0067">ATP-binding</keyword>
<evidence type="ECO:0000256" key="3">
    <source>
        <dbReference type="ARBA" id="ARBA00019010"/>
    </source>
</evidence>
<evidence type="ECO:0000256" key="9">
    <source>
        <dbReference type="ARBA" id="ARBA00022842"/>
    </source>
</evidence>
<sequence>MLSKNTKETAQIAKIFLNKLLKSKKEKRCALVVGLSGDLGAGKTVFAKSIAKHLGVKNKVFSPTFVIMKKYPIKLKGYNFFFHLDAYRLKNEKELINLGWGEIINNKNHLVFIEWPENVSKAIPSDARFVYISGGNENNHRNFKFK</sequence>
<dbReference type="AlphaFoldDB" id="A0A1F6VPI9"/>
<dbReference type="NCBIfam" id="TIGR00150">
    <property type="entry name" value="T6A_YjeE"/>
    <property type="match status" value="1"/>
</dbReference>
<reference evidence="11 12" key="1">
    <citation type="journal article" date="2016" name="Nat. Commun.">
        <title>Thousands of microbial genomes shed light on interconnected biogeochemical processes in an aquifer system.</title>
        <authorList>
            <person name="Anantharaman K."/>
            <person name="Brown C.T."/>
            <person name="Hug L.A."/>
            <person name="Sharon I."/>
            <person name="Castelle C.J."/>
            <person name="Probst A.J."/>
            <person name="Thomas B.C."/>
            <person name="Singh A."/>
            <person name="Wilkins M.J."/>
            <person name="Karaoz U."/>
            <person name="Brodie E.L."/>
            <person name="Williams K.H."/>
            <person name="Hubbard S.S."/>
            <person name="Banfield J.F."/>
        </authorList>
    </citation>
    <scope>NUCLEOTIDE SEQUENCE [LARGE SCALE GENOMIC DNA]</scope>
</reference>
<dbReference type="GO" id="GO:0005737">
    <property type="term" value="C:cytoplasm"/>
    <property type="evidence" value="ECO:0007669"/>
    <property type="project" value="UniProtKB-SubCell"/>
</dbReference>
<comment type="similarity">
    <text evidence="2">Belongs to the TsaE family.</text>
</comment>
<keyword evidence="5" id="KW-0819">tRNA processing</keyword>
<evidence type="ECO:0000256" key="8">
    <source>
        <dbReference type="ARBA" id="ARBA00022840"/>
    </source>
</evidence>
<evidence type="ECO:0000313" key="11">
    <source>
        <dbReference type="EMBL" id="OGI71365.1"/>
    </source>
</evidence>
<dbReference type="GO" id="GO:0002949">
    <property type="term" value="P:tRNA threonylcarbamoyladenosine modification"/>
    <property type="evidence" value="ECO:0007669"/>
    <property type="project" value="InterPro"/>
</dbReference>
<keyword evidence="4" id="KW-0963">Cytoplasm</keyword>
<keyword evidence="7" id="KW-0547">Nucleotide-binding</keyword>
<evidence type="ECO:0000256" key="2">
    <source>
        <dbReference type="ARBA" id="ARBA00007599"/>
    </source>
</evidence>
<dbReference type="EMBL" id="MFTY01000015">
    <property type="protein sequence ID" value="OGI71365.1"/>
    <property type="molecule type" value="Genomic_DNA"/>
</dbReference>
<dbReference type="SUPFAM" id="SSF52540">
    <property type="entry name" value="P-loop containing nucleoside triphosphate hydrolases"/>
    <property type="match status" value="1"/>
</dbReference>
<dbReference type="GO" id="GO:0016740">
    <property type="term" value="F:transferase activity"/>
    <property type="evidence" value="ECO:0007669"/>
    <property type="project" value="UniProtKB-KW"/>
</dbReference>
<comment type="caution">
    <text evidence="11">The sequence shown here is derived from an EMBL/GenBank/DDBJ whole genome shotgun (WGS) entry which is preliminary data.</text>
</comment>
<evidence type="ECO:0000256" key="10">
    <source>
        <dbReference type="ARBA" id="ARBA00032441"/>
    </source>
</evidence>
<dbReference type="Pfam" id="PF02367">
    <property type="entry name" value="TsaE"/>
    <property type="match status" value="1"/>
</dbReference>
<evidence type="ECO:0000256" key="5">
    <source>
        <dbReference type="ARBA" id="ARBA00022694"/>
    </source>
</evidence>
<dbReference type="GO" id="GO:0005524">
    <property type="term" value="F:ATP binding"/>
    <property type="evidence" value="ECO:0007669"/>
    <property type="project" value="UniProtKB-KW"/>
</dbReference>
<dbReference type="InterPro" id="IPR027417">
    <property type="entry name" value="P-loop_NTPase"/>
</dbReference>
<name>A0A1F6VPI9_9BACT</name>
<evidence type="ECO:0000256" key="6">
    <source>
        <dbReference type="ARBA" id="ARBA00022723"/>
    </source>
</evidence>